<protein>
    <submittedName>
        <fullName evidence="1">Uncharacterized protein</fullName>
    </submittedName>
</protein>
<proteinExistence type="predicted"/>
<sequence length="584" mass="65626">MSATRSVENLWLSFKYERLSDFCLQCGHLGHEKNSCRCSPSICVGGPNYDHELKTTSIRDLRPISSTHLGDDLQESSDERITCHFAEDPESRKIFTVARDNIIQKPQERVGLVSKISNLVISDVVELHLIKPQQPSQASSPSYYVEEPPDSLRGELITSKPTPDSVSPAITSDNLSPQNSPRSIKQNTLVDIILAHVFDDLTLKRKVPNDFILKEDKRSKLQKALRQQIWSPVGGECGERTLISTLDNNGIVVEAAPKRAGRIRHFQSRSQAKSRNPSGNSVRGDEKGLGESSDMFSLTLRNDPIESSWSQLSQVQSTFFADVSLSPANGCGGCLLGGLALWWTSEVALFVLSNSKNVIDATISTSTSWQLTCVYADPVFSKRIHIWKELQNLGSNFGGPWLCIGDFIEVGSIWEKQGGHAINSSRVERFNNFVSDSGLTNLEFKGIHYTWSNKREGDDNVRERIDKALANTDWRLKFLYAQKALTTWSKEEFGNNKKRLAQLKNQLYDQQLARPLSENMGAQRQVIKEMEKRRQRNQILRLKGEDGVWCSSEEEINGCIAQYFSNLFQDQGEREVEPALNAIS</sequence>
<dbReference type="Proteomes" id="UP000828048">
    <property type="component" value="Chromosome 3"/>
</dbReference>
<accession>A0ACB7Z0K0</accession>
<keyword evidence="2" id="KW-1185">Reference proteome</keyword>
<comment type="caution">
    <text evidence="1">The sequence shown here is derived from an EMBL/GenBank/DDBJ whole genome shotgun (WGS) entry which is preliminary data.</text>
</comment>
<evidence type="ECO:0000313" key="2">
    <source>
        <dbReference type="Proteomes" id="UP000828048"/>
    </source>
</evidence>
<evidence type="ECO:0000313" key="1">
    <source>
        <dbReference type="EMBL" id="KAH7858745.1"/>
    </source>
</evidence>
<organism evidence="1 2">
    <name type="scientific">Vaccinium darrowii</name>
    <dbReference type="NCBI Taxonomy" id="229202"/>
    <lineage>
        <taxon>Eukaryota</taxon>
        <taxon>Viridiplantae</taxon>
        <taxon>Streptophyta</taxon>
        <taxon>Embryophyta</taxon>
        <taxon>Tracheophyta</taxon>
        <taxon>Spermatophyta</taxon>
        <taxon>Magnoliopsida</taxon>
        <taxon>eudicotyledons</taxon>
        <taxon>Gunneridae</taxon>
        <taxon>Pentapetalae</taxon>
        <taxon>asterids</taxon>
        <taxon>Ericales</taxon>
        <taxon>Ericaceae</taxon>
        <taxon>Vaccinioideae</taxon>
        <taxon>Vaccinieae</taxon>
        <taxon>Vaccinium</taxon>
    </lineage>
</organism>
<gene>
    <name evidence="1" type="ORF">Vadar_027524</name>
</gene>
<name>A0ACB7Z0K0_9ERIC</name>
<reference evidence="1 2" key="1">
    <citation type="journal article" date="2021" name="Hortic Res">
        <title>High-quality reference genome and annotation aids understanding of berry development for evergreen blueberry (Vaccinium darrowii).</title>
        <authorList>
            <person name="Yu J."/>
            <person name="Hulse-Kemp A.M."/>
            <person name="Babiker E."/>
            <person name="Staton M."/>
        </authorList>
    </citation>
    <scope>NUCLEOTIDE SEQUENCE [LARGE SCALE GENOMIC DNA]</scope>
    <source>
        <strain evidence="2">cv. NJ 8807/NJ 8810</strain>
        <tissue evidence="1">Young leaf</tissue>
    </source>
</reference>
<dbReference type="EMBL" id="CM037153">
    <property type="protein sequence ID" value="KAH7858745.1"/>
    <property type="molecule type" value="Genomic_DNA"/>
</dbReference>